<dbReference type="PANTHER" id="PTHR46720:SF3">
    <property type="entry name" value="FAD-BINDING DOMAIN-CONTAINING PROTEIN-RELATED"/>
    <property type="match status" value="1"/>
</dbReference>
<name>A0A8H5F3A6_9AGAR</name>
<dbReference type="PANTHER" id="PTHR46720">
    <property type="entry name" value="HYDROXYLASE, PUTATIVE (AFU_ORTHOLOGUE AFUA_3G01460)-RELATED"/>
    <property type="match status" value="1"/>
</dbReference>
<feature type="region of interest" description="Disordered" evidence="4">
    <location>
        <begin position="477"/>
        <end position="497"/>
    </location>
</feature>
<keyword evidence="5" id="KW-1133">Transmembrane helix</keyword>
<dbReference type="InterPro" id="IPR051104">
    <property type="entry name" value="FAD_monoxygenase"/>
</dbReference>
<dbReference type="AlphaFoldDB" id="A0A8H5F3A6"/>
<evidence type="ECO:0000313" key="8">
    <source>
        <dbReference type="Proteomes" id="UP000567179"/>
    </source>
</evidence>
<dbReference type="Pfam" id="PF01494">
    <property type="entry name" value="FAD_binding_3"/>
    <property type="match status" value="1"/>
</dbReference>
<dbReference type="OrthoDB" id="417877at2759"/>
<keyword evidence="8" id="KW-1185">Reference proteome</keyword>
<accession>A0A8H5F3A6</accession>
<dbReference type="GO" id="GO:0044550">
    <property type="term" value="P:secondary metabolite biosynthetic process"/>
    <property type="evidence" value="ECO:0007669"/>
    <property type="project" value="TreeGrafter"/>
</dbReference>
<dbReference type="SUPFAM" id="SSF54373">
    <property type="entry name" value="FAD-linked reductases, C-terminal domain"/>
    <property type="match status" value="1"/>
</dbReference>
<feature type="compositionally biased region" description="Basic and acidic residues" evidence="4">
    <location>
        <begin position="477"/>
        <end position="488"/>
    </location>
</feature>
<gene>
    <name evidence="7" type="ORF">D9619_001702</name>
</gene>
<dbReference type="GO" id="GO:0071949">
    <property type="term" value="F:FAD binding"/>
    <property type="evidence" value="ECO:0007669"/>
    <property type="project" value="InterPro"/>
</dbReference>
<keyword evidence="5" id="KW-0472">Membrane</keyword>
<keyword evidence="3" id="KW-0560">Oxidoreductase</keyword>
<comment type="caution">
    <text evidence="7">The sequence shown here is derived from an EMBL/GenBank/DDBJ whole genome shotgun (WGS) entry which is preliminary data.</text>
</comment>
<proteinExistence type="predicted"/>
<evidence type="ECO:0000256" key="5">
    <source>
        <dbReference type="SAM" id="Phobius"/>
    </source>
</evidence>
<evidence type="ECO:0000259" key="6">
    <source>
        <dbReference type="Pfam" id="PF01494"/>
    </source>
</evidence>
<reference evidence="7 8" key="1">
    <citation type="journal article" date="2020" name="ISME J.">
        <title>Uncovering the hidden diversity of litter-decomposition mechanisms in mushroom-forming fungi.</title>
        <authorList>
            <person name="Floudas D."/>
            <person name="Bentzer J."/>
            <person name="Ahren D."/>
            <person name="Johansson T."/>
            <person name="Persson P."/>
            <person name="Tunlid A."/>
        </authorList>
    </citation>
    <scope>NUCLEOTIDE SEQUENCE [LARGE SCALE GENOMIC DNA]</scope>
    <source>
        <strain evidence="7 8">CBS 101986</strain>
    </source>
</reference>
<protein>
    <recommendedName>
        <fullName evidence="6">FAD-binding domain-containing protein</fullName>
    </recommendedName>
</protein>
<dbReference type="PRINTS" id="PR00420">
    <property type="entry name" value="RNGMNOXGNASE"/>
</dbReference>
<keyword evidence="5" id="KW-0812">Transmembrane</keyword>
<dbReference type="GO" id="GO:0016491">
    <property type="term" value="F:oxidoreductase activity"/>
    <property type="evidence" value="ECO:0007669"/>
    <property type="project" value="UniProtKB-KW"/>
</dbReference>
<organism evidence="7 8">
    <name type="scientific">Psilocybe cf. subviscida</name>
    <dbReference type="NCBI Taxonomy" id="2480587"/>
    <lineage>
        <taxon>Eukaryota</taxon>
        <taxon>Fungi</taxon>
        <taxon>Dikarya</taxon>
        <taxon>Basidiomycota</taxon>
        <taxon>Agaricomycotina</taxon>
        <taxon>Agaricomycetes</taxon>
        <taxon>Agaricomycetidae</taxon>
        <taxon>Agaricales</taxon>
        <taxon>Agaricineae</taxon>
        <taxon>Strophariaceae</taxon>
        <taxon>Psilocybe</taxon>
    </lineage>
</organism>
<dbReference type="EMBL" id="JAACJJ010000028">
    <property type="protein sequence ID" value="KAF5322166.1"/>
    <property type="molecule type" value="Genomic_DNA"/>
</dbReference>
<keyword evidence="2" id="KW-0274">FAD</keyword>
<evidence type="ECO:0000256" key="2">
    <source>
        <dbReference type="ARBA" id="ARBA00022827"/>
    </source>
</evidence>
<evidence type="ECO:0000256" key="4">
    <source>
        <dbReference type="SAM" id="MobiDB-lite"/>
    </source>
</evidence>
<dbReference type="SUPFAM" id="SSF51905">
    <property type="entry name" value="FAD/NAD(P)-binding domain"/>
    <property type="match status" value="1"/>
</dbReference>
<evidence type="ECO:0000313" key="7">
    <source>
        <dbReference type="EMBL" id="KAF5322166.1"/>
    </source>
</evidence>
<dbReference type="Gene3D" id="3.50.50.60">
    <property type="entry name" value="FAD/NAD(P)-binding domain"/>
    <property type="match status" value="2"/>
</dbReference>
<keyword evidence="1" id="KW-0285">Flavoprotein</keyword>
<feature type="transmembrane region" description="Helical" evidence="5">
    <location>
        <begin position="12"/>
        <end position="31"/>
    </location>
</feature>
<dbReference type="Proteomes" id="UP000567179">
    <property type="component" value="Unassembled WGS sequence"/>
</dbReference>
<dbReference type="InterPro" id="IPR002938">
    <property type="entry name" value="FAD-bd"/>
</dbReference>
<dbReference type="InterPro" id="IPR036188">
    <property type="entry name" value="FAD/NAD-bd_sf"/>
</dbReference>
<sequence>MSDSMSDTKKIRIAICGGGIAGLSLAVFLSGSPTLEVQVYEAAGQFKEIGAGVVLWARTWRIMEEMGMADQFAKFAHAPPSPKIGVGFDYRKSDQPEEGFRFQLVDMPCEYMISFSVIFYGCSTTLPLLKMGCVHCISLLEFTHAADQGIRFHRAEFLDVLVNNLPPRIAHFGKRLVSHRRSEPTKSSANAAHRPLTLTFADGSTATCDVLIGADGIKSSIRAQMYTEAAAERSEPALLRHIQPVWTGTTAYRALIGVNQIPRAADGGLHRAVKDPIMYCGKSKHVVGYIISRGDLVNVIASKWEPPQETTPYNGEWVEACDPQEVRDTFPGWEPEVGQLLRCITNVTRWAVHHLVPLPFYQKDGVVLIGDSAHAMAPNQAAGAGQAIGDAYILAHLLRKATWGNLSSSLAAYEAVRLPIANDVLIESYHSGRMYEYDSEYGDDYQRLGPAIKKQWDWIDNISLEEEVQAAYALVEKDGNGEQHDPKGNTRPILSKL</sequence>
<evidence type="ECO:0000256" key="3">
    <source>
        <dbReference type="ARBA" id="ARBA00023002"/>
    </source>
</evidence>
<feature type="domain" description="FAD-binding" evidence="6">
    <location>
        <begin position="204"/>
        <end position="425"/>
    </location>
</feature>
<evidence type="ECO:0000256" key="1">
    <source>
        <dbReference type="ARBA" id="ARBA00022630"/>
    </source>
</evidence>